<dbReference type="AlphaFoldDB" id="K6YY19"/>
<dbReference type="EMBL" id="CP003837">
    <property type="protein sequence ID" value="AGH42440.1"/>
    <property type="molecule type" value="Genomic_DNA"/>
</dbReference>
<keyword evidence="2" id="KW-1185">Reference proteome</keyword>
<organism evidence="1 2">
    <name type="scientific">Paraglaciecola psychrophila 170</name>
    <dbReference type="NCBI Taxonomy" id="1129794"/>
    <lineage>
        <taxon>Bacteria</taxon>
        <taxon>Pseudomonadati</taxon>
        <taxon>Pseudomonadota</taxon>
        <taxon>Gammaproteobacteria</taxon>
        <taxon>Alteromonadales</taxon>
        <taxon>Alteromonadaceae</taxon>
        <taxon>Paraglaciecola</taxon>
    </lineage>
</organism>
<dbReference type="KEGG" id="gps:C427_0330"/>
<evidence type="ECO:0000313" key="1">
    <source>
        <dbReference type="EMBL" id="AGH42440.1"/>
    </source>
</evidence>
<proteinExistence type="predicted"/>
<dbReference type="Proteomes" id="UP000011864">
    <property type="component" value="Chromosome"/>
</dbReference>
<gene>
    <name evidence="1" type="ORF">C427_0330</name>
</gene>
<dbReference type="HOGENOM" id="CLU_3237205_0_0_6"/>
<evidence type="ECO:0000313" key="2">
    <source>
        <dbReference type="Proteomes" id="UP000011864"/>
    </source>
</evidence>
<sequence>MPWLRPRILMLVNSMRVAKPEEAALLSELALRSKVIRVIEPDF</sequence>
<name>K6YY19_9ALTE</name>
<accession>K6YY19</accession>
<protein>
    <submittedName>
        <fullName evidence="1">Uncharacterized protein</fullName>
    </submittedName>
</protein>
<reference evidence="1 2" key="1">
    <citation type="journal article" date="2013" name="Genome Announc.">
        <title>Complete Genome Sequence of Glaciecola psychrophila Strain 170T.</title>
        <authorList>
            <person name="Yin J."/>
            <person name="Chen J."/>
            <person name="Liu G."/>
            <person name="Yu Y."/>
            <person name="Song L."/>
            <person name="Wang X."/>
            <person name="Qu X."/>
        </authorList>
    </citation>
    <scope>NUCLEOTIDE SEQUENCE [LARGE SCALE GENOMIC DNA]</scope>
    <source>
        <strain evidence="1 2">170</strain>
    </source>
</reference>
<dbReference type="STRING" id="1129794.C427_0330"/>
<dbReference type="PATRIC" id="fig|1129794.4.peg.325"/>